<reference evidence="2" key="1">
    <citation type="submission" date="2021-01" db="EMBL/GenBank/DDBJ databases">
        <title>Whole genome shotgun sequence of Actinoplanes siamensis NBRC 109076.</title>
        <authorList>
            <person name="Komaki H."/>
            <person name="Tamura T."/>
        </authorList>
    </citation>
    <scope>NUCLEOTIDE SEQUENCE</scope>
    <source>
        <strain evidence="2">NBRC 109076</strain>
    </source>
</reference>
<sequence length="113" mass="11785">MLRDQSDFDRLSRCISAVPGYLPGMSHAQNDPDRARGLISDAQGEFVQQQPGGPFDPRAFRSGATAGPATEATEAAEAGEATEAHPAGAPPMAGDRMTPPGREIDKARPAGAR</sequence>
<keyword evidence="3" id="KW-1185">Reference proteome</keyword>
<evidence type="ECO:0000313" key="2">
    <source>
        <dbReference type="EMBL" id="GIF03381.1"/>
    </source>
</evidence>
<gene>
    <name evidence="2" type="ORF">Asi03nite_09190</name>
</gene>
<dbReference type="AlphaFoldDB" id="A0A919K995"/>
<feature type="compositionally biased region" description="Basic and acidic residues" evidence="1">
    <location>
        <begin position="102"/>
        <end position="113"/>
    </location>
</feature>
<evidence type="ECO:0000256" key="1">
    <source>
        <dbReference type="SAM" id="MobiDB-lite"/>
    </source>
</evidence>
<feature type="compositionally biased region" description="Low complexity" evidence="1">
    <location>
        <begin position="63"/>
        <end position="91"/>
    </location>
</feature>
<dbReference type="Proteomes" id="UP000629619">
    <property type="component" value="Unassembled WGS sequence"/>
</dbReference>
<evidence type="ECO:0000313" key="3">
    <source>
        <dbReference type="Proteomes" id="UP000629619"/>
    </source>
</evidence>
<comment type="caution">
    <text evidence="2">The sequence shown here is derived from an EMBL/GenBank/DDBJ whole genome shotgun (WGS) entry which is preliminary data.</text>
</comment>
<proteinExistence type="predicted"/>
<organism evidence="2 3">
    <name type="scientific">Actinoplanes siamensis</name>
    <dbReference type="NCBI Taxonomy" id="1223317"/>
    <lineage>
        <taxon>Bacteria</taxon>
        <taxon>Bacillati</taxon>
        <taxon>Actinomycetota</taxon>
        <taxon>Actinomycetes</taxon>
        <taxon>Micromonosporales</taxon>
        <taxon>Micromonosporaceae</taxon>
        <taxon>Actinoplanes</taxon>
    </lineage>
</organism>
<protein>
    <submittedName>
        <fullName evidence="2">Uncharacterized protein</fullName>
    </submittedName>
</protein>
<dbReference type="EMBL" id="BOMW01000009">
    <property type="protein sequence ID" value="GIF03381.1"/>
    <property type="molecule type" value="Genomic_DNA"/>
</dbReference>
<feature type="region of interest" description="Disordered" evidence="1">
    <location>
        <begin position="47"/>
        <end position="113"/>
    </location>
</feature>
<accession>A0A919K995</accession>
<name>A0A919K995_9ACTN</name>